<reference evidence="1" key="1">
    <citation type="submission" date="2023-07" db="EMBL/GenBank/DDBJ databases">
        <title>Genomic Encyclopedia of Type Strains, Phase IV (KMG-IV): sequencing the most valuable type-strain genomes for metagenomic binning, comparative biology and taxonomic classification.</title>
        <authorList>
            <person name="Goeker M."/>
        </authorList>
    </citation>
    <scope>NUCLEOTIDE SEQUENCE</scope>
    <source>
        <strain evidence="1">DSM 23947</strain>
    </source>
</reference>
<dbReference type="Proteomes" id="UP001237207">
    <property type="component" value="Unassembled WGS sequence"/>
</dbReference>
<accession>A0AAJ1WJI9</accession>
<evidence type="ECO:0000313" key="2">
    <source>
        <dbReference type="Proteomes" id="UP001237207"/>
    </source>
</evidence>
<gene>
    <name evidence="1" type="ORF">J2S13_001951</name>
</gene>
<evidence type="ECO:0000313" key="1">
    <source>
        <dbReference type="EMBL" id="MDQ0215533.1"/>
    </source>
</evidence>
<comment type="caution">
    <text evidence="1">The sequence shown here is derived from an EMBL/GenBank/DDBJ whole genome shotgun (WGS) entry which is preliminary data.</text>
</comment>
<dbReference type="EMBL" id="JAUSUC010000021">
    <property type="protein sequence ID" value="MDQ0215533.1"/>
    <property type="molecule type" value="Genomic_DNA"/>
</dbReference>
<dbReference type="AlphaFoldDB" id="A0AAJ1WJI9"/>
<protein>
    <submittedName>
        <fullName evidence="1">Uncharacterized protein</fullName>
    </submittedName>
</protein>
<keyword evidence="2" id="KW-1185">Reference proteome</keyword>
<name>A0AAJ1WJI9_9BACI</name>
<organism evidence="1 2">
    <name type="scientific">Oikeobacillus pervagus</name>
    <dbReference type="NCBI Taxonomy" id="1325931"/>
    <lineage>
        <taxon>Bacteria</taxon>
        <taxon>Bacillati</taxon>
        <taxon>Bacillota</taxon>
        <taxon>Bacilli</taxon>
        <taxon>Bacillales</taxon>
        <taxon>Bacillaceae</taxon>
        <taxon>Oikeobacillus</taxon>
    </lineage>
</organism>
<proteinExistence type="predicted"/>
<sequence length="37" mass="4430">MKKFIELLVAVFYAFIDPKKVACELNEYFETQYDHGE</sequence>